<reference evidence="2 3" key="1">
    <citation type="submission" date="2024-01" db="EMBL/GenBank/DDBJ databases">
        <title>The genomes of 5 underutilized Papilionoideae crops provide insights into root nodulation and disease resistanc.</title>
        <authorList>
            <person name="Yuan L."/>
        </authorList>
    </citation>
    <scope>NUCLEOTIDE SEQUENCE [LARGE SCALE GENOMIC DNA]</scope>
    <source>
        <strain evidence="2">ZHUSHIDOU_FW_LH</strain>
        <tissue evidence="2">Leaf</tissue>
    </source>
</reference>
<dbReference type="Proteomes" id="UP001372338">
    <property type="component" value="Unassembled WGS sequence"/>
</dbReference>
<sequence length="74" mass="7876">MCRNPKNGSIPEENMSRALDAIKDLQDQPKDGAPTTDTGENVGDTNEKSGVKVSSSNPTMAVVPETDLDVSQKD</sequence>
<evidence type="ECO:0000313" key="2">
    <source>
        <dbReference type="EMBL" id="KAK7274114.1"/>
    </source>
</evidence>
<name>A0AAN9FEQ0_CROPI</name>
<proteinExistence type="predicted"/>
<feature type="region of interest" description="Disordered" evidence="1">
    <location>
        <begin position="1"/>
        <end position="74"/>
    </location>
</feature>
<evidence type="ECO:0000256" key="1">
    <source>
        <dbReference type="SAM" id="MobiDB-lite"/>
    </source>
</evidence>
<accession>A0AAN9FEQ0</accession>
<comment type="caution">
    <text evidence="2">The sequence shown here is derived from an EMBL/GenBank/DDBJ whole genome shotgun (WGS) entry which is preliminary data.</text>
</comment>
<evidence type="ECO:0000313" key="3">
    <source>
        <dbReference type="Proteomes" id="UP001372338"/>
    </source>
</evidence>
<protein>
    <submittedName>
        <fullName evidence="2">Uncharacterized protein</fullName>
    </submittedName>
</protein>
<dbReference type="EMBL" id="JAYWIO010000003">
    <property type="protein sequence ID" value="KAK7274114.1"/>
    <property type="molecule type" value="Genomic_DNA"/>
</dbReference>
<dbReference type="AlphaFoldDB" id="A0AAN9FEQ0"/>
<keyword evidence="3" id="KW-1185">Reference proteome</keyword>
<organism evidence="2 3">
    <name type="scientific">Crotalaria pallida</name>
    <name type="common">Smooth rattlebox</name>
    <name type="synonym">Crotalaria striata</name>
    <dbReference type="NCBI Taxonomy" id="3830"/>
    <lineage>
        <taxon>Eukaryota</taxon>
        <taxon>Viridiplantae</taxon>
        <taxon>Streptophyta</taxon>
        <taxon>Embryophyta</taxon>
        <taxon>Tracheophyta</taxon>
        <taxon>Spermatophyta</taxon>
        <taxon>Magnoliopsida</taxon>
        <taxon>eudicotyledons</taxon>
        <taxon>Gunneridae</taxon>
        <taxon>Pentapetalae</taxon>
        <taxon>rosids</taxon>
        <taxon>fabids</taxon>
        <taxon>Fabales</taxon>
        <taxon>Fabaceae</taxon>
        <taxon>Papilionoideae</taxon>
        <taxon>50 kb inversion clade</taxon>
        <taxon>genistoids sensu lato</taxon>
        <taxon>core genistoids</taxon>
        <taxon>Crotalarieae</taxon>
        <taxon>Crotalaria</taxon>
    </lineage>
</organism>
<feature type="compositionally biased region" description="Basic and acidic residues" evidence="1">
    <location>
        <begin position="20"/>
        <end position="30"/>
    </location>
</feature>
<gene>
    <name evidence="2" type="ORF">RIF29_15188</name>
</gene>